<accession>A0A9N8V6J9</accession>
<comment type="caution">
    <text evidence="2">The sequence shown here is derived from an EMBL/GenBank/DDBJ whole genome shotgun (WGS) entry which is preliminary data.</text>
</comment>
<feature type="compositionally biased region" description="Low complexity" evidence="1">
    <location>
        <begin position="386"/>
        <end position="404"/>
    </location>
</feature>
<protein>
    <submittedName>
        <fullName evidence="2">3781_t:CDS:1</fullName>
    </submittedName>
</protein>
<dbReference type="EMBL" id="CAJVPP010000091">
    <property type="protein sequence ID" value="CAG8441788.1"/>
    <property type="molecule type" value="Genomic_DNA"/>
</dbReference>
<dbReference type="AlphaFoldDB" id="A0A9N8V6J9"/>
<evidence type="ECO:0000313" key="2">
    <source>
        <dbReference type="EMBL" id="CAG8441788.1"/>
    </source>
</evidence>
<dbReference type="InterPro" id="IPR018608">
    <property type="entry name" value="Gti1/Pac2"/>
</dbReference>
<name>A0A9N8V6J9_FUNMO</name>
<dbReference type="Proteomes" id="UP000789375">
    <property type="component" value="Unassembled WGS sequence"/>
</dbReference>
<gene>
    <name evidence="2" type="ORF">FMOSSE_LOCUS872</name>
</gene>
<dbReference type="GO" id="GO:0003677">
    <property type="term" value="F:DNA binding"/>
    <property type="evidence" value="ECO:0007669"/>
    <property type="project" value="TreeGrafter"/>
</dbReference>
<dbReference type="Pfam" id="PF09729">
    <property type="entry name" value="Gti1_Pac2"/>
    <property type="match status" value="1"/>
</dbReference>
<proteinExistence type="predicted"/>
<evidence type="ECO:0000256" key="1">
    <source>
        <dbReference type="SAM" id="MobiDB-lite"/>
    </source>
</evidence>
<organism evidence="2 3">
    <name type="scientific">Funneliformis mosseae</name>
    <name type="common">Endomycorrhizal fungus</name>
    <name type="synonym">Glomus mosseae</name>
    <dbReference type="NCBI Taxonomy" id="27381"/>
    <lineage>
        <taxon>Eukaryota</taxon>
        <taxon>Fungi</taxon>
        <taxon>Fungi incertae sedis</taxon>
        <taxon>Mucoromycota</taxon>
        <taxon>Glomeromycotina</taxon>
        <taxon>Glomeromycetes</taxon>
        <taxon>Glomerales</taxon>
        <taxon>Glomeraceae</taxon>
        <taxon>Funneliformis</taxon>
    </lineage>
</organism>
<dbReference type="PANTHER" id="PTHR28027:SF2">
    <property type="entry name" value="TRANSCRIPTIONAL REGULATOR MIT1"/>
    <property type="match status" value="1"/>
</dbReference>
<dbReference type="PANTHER" id="PTHR28027">
    <property type="entry name" value="TRANSCRIPTIONAL REGULATOR MIT1"/>
    <property type="match status" value="1"/>
</dbReference>
<reference evidence="2" key="1">
    <citation type="submission" date="2021-06" db="EMBL/GenBank/DDBJ databases">
        <authorList>
            <person name="Kallberg Y."/>
            <person name="Tangrot J."/>
            <person name="Rosling A."/>
        </authorList>
    </citation>
    <scope>NUCLEOTIDE SEQUENCE</scope>
    <source>
        <strain evidence="2">87-6 pot B 2015</strain>
    </source>
</reference>
<feature type="region of interest" description="Disordered" evidence="1">
    <location>
        <begin position="386"/>
        <end position="427"/>
    </location>
</feature>
<sequence>METYHGRIETVNDALIIFVEACQQGILQRTTRRLLEKEREELCGGNVYVFDETESGIKRWTDGRLWSPSRIIKDFLVYRELATRDRNIKRHEPLDELLQKRISAEGLKVHQCSKGLFLLRKDGLLKKTISIKFNGTYQHMVIYEDVIRKDSSVEPLLPPRAFEELRYLQPGEDILNSEKMPKANRNYPRKSQKKRKEHQHTHRLLKQLVFAQTDQQRQQNYQLYYQTGILGGNSLIGGALSQDQTYLWNNSRQVEGREEERSGMNNRGGEINNNLAINDLITSEMSPSISSFDPYGNHQILNALTFNHRIKFQPQNATSVDLTSSTPLLCTPWSPNQSIGMSHHHSYPSTCGSQFHAQQQPSNLRLSVNNNNIINGLPVQLFASSTNSNSSFSNNPAITTNTNNMIDNIEEKDSISDLSDSDMKGDY</sequence>
<evidence type="ECO:0000313" key="3">
    <source>
        <dbReference type="Proteomes" id="UP000789375"/>
    </source>
</evidence>
<feature type="compositionally biased region" description="Basic and acidic residues" evidence="1">
    <location>
        <begin position="409"/>
        <end position="427"/>
    </location>
</feature>
<keyword evidence="3" id="KW-1185">Reference proteome</keyword>